<dbReference type="PaxDb" id="3702-AT1G32000.1"/>
<dbReference type="Araport" id="AT1G32000"/>
<dbReference type="TAIR" id="AT1G32000"/>
<dbReference type="ExpressionAtlas" id="Q9C6W7">
    <property type="expression patterns" value="baseline and differential"/>
</dbReference>
<evidence type="ECO:0000313" key="5">
    <source>
        <dbReference type="Proteomes" id="UP000006548"/>
    </source>
</evidence>
<dbReference type="EMBL" id="AC074309">
    <property type="protein sequence ID" value="AAG50794.1"/>
    <property type="molecule type" value="Genomic_DNA"/>
</dbReference>
<dbReference type="PIR" id="B86444">
    <property type="entry name" value="B86444"/>
</dbReference>
<feature type="compositionally biased region" description="Polar residues" evidence="1">
    <location>
        <begin position="1"/>
        <end position="10"/>
    </location>
</feature>
<gene>
    <name evidence="2 4" type="ordered locus">At1g32000</name>
    <name evidence="3" type="ORF">T12O21.10</name>
    <name evidence="4" type="ORF">T12O21_10</name>
</gene>
<evidence type="ECO:0000313" key="3">
    <source>
        <dbReference type="EMBL" id="AAG50794.1"/>
    </source>
</evidence>
<dbReference type="KEGG" id="ath:AT1G32000"/>
<accession>Q9C6W7</accession>
<reference evidence="4 5" key="1">
    <citation type="journal article" date="2000" name="Nature">
        <title>Sequence and analysis of chromosome 1 of the plant Arabidopsis thaliana.</title>
        <authorList>
            <person name="Theologis A."/>
            <person name="Ecker J.R."/>
            <person name="Palm C.J."/>
            <person name="Federspiel N.A."/>
            <person name="Kaul S."/>
            <person name="White O."/>
            <person name="Alonso J."/>
            <person name="Altafi H."/>
            <person name="Araujo R."/>
            <person name="Bowman C.L."/>
            <person name="Brooks S.Y."/>
            <person name="Buehler E."/>
            <person name="Chan A."/>
            <person name="Chao Q."/>
            <person name="Chen H."/>
            <person name="Cheuk R.F."/>
            <person name="Chin C.W."/>
            <person name="Chung M.K."/>
            <person name="Conn L."/>
            <person name="Conway A.B."/>
            <person name="Conway A.R."/>
            <person name="Creasy T.H."/>
            <person name="Dewar K."/>
            <person name="Dunn P."/>
            <person name="Etgu P."/>
            <person name="Feldblyum T.V."/>
            <person name="Feng J."/>
            <person name="Fong B."/>
            <person name="Fujii C.Y."/>
            <person name="Gill J.E."/>
            <person name="Goldsmith A.D."/>
            <person name="Haas B."/>
            <person name="Hansen N.F."/>
            <person name="Hughes B."/>
            <person name="Huizar L."/>
            <person name="Hunter J.L."/>
            <person name="Jenkins J."/>
            <person name="Johnson-Hopson C."/>
            <person name="Khan S."/>
            <person name="Khaykin E."/>
            <person name="Kim C.J."/>
            <person name="Koo H.L."/>
            <person name="Kremenetskaia I."/>
            <person name="Kurtz D.B."/>
            <person name="Kwan A."/>
            <person name="Lam B."/>
            <person name="Langin-Hooper S."/>
            <person name="Lee A."/>
            <person name="Lee J.M."/>
            <person name="Lenz C.A."/>
            <person name="Li J.H."/>
            <person name="Li Y."/>
            <person name="Lin X."/>
            <person name="Liu S.X."/>
            <person name="Liu Z.A."/>
            <person name="Luros J.S."/>
            <person name="Maiti R."/>
            <person name="Marziali A."/>
            <person name="Militscher J."/>
            <person name="Miranda M."/>
            <person name="Nguyen M."/>
            <person name="Nierman W.C."/>
            <person name="Osborne B.I."/>
            <person name="Pai G."/>
            <person name="Peterson J."/>
            <person name="Pham P.K."/>
            <person name="Rizzo M."/>
            <person name="Rooney T."/>
            <person name="Rowley D."/>
            <person name="Sakano H."/>
            <person name="Salzberg S.L."/>
            <person name="Schwartz J.R."/>
            <person name="Shinn P."/>
            <person name="Southwick A.M."/>
            <person name="Sun H."/>
            <person name="Tallon L.J."/>
            <person name="Tambunga G."/>
            <person name="Toriumi M.J."/>
            <person name="Town C.D."/>
            <person name="Utterback T."/>
            <person name="Van Aken S."/>
            <person name="Vaysberg M."/>
            <person name="Vysotskaia V.S."/>
            <person name="Walker M."/>
            <person name="Wu D."/>
            <person name="Yu G."/>
            <person name="Fraser C.M."/>
            <person name="Venter J.C."/>
            <person name="Davis R.W."/>
        </authorList>
    </citation>
    <scope>NUCLEOTIDE SEQUENCE [LARGE SCALE GENOMIC DNA]</scope>
    <source>
        <strain evidence="5">cv. Columbia</strain>
    </source>
</reference>
<name>Q9C6W7_ARATH</name>
<dbReference type="AlphaFoldDB" id="Q9C6W7"/>
<dbReference type="InterPro" id="IPR021704">
    <property type="entry name" value="DUF3287"/>
</dbReference>
<reference evidence="3" key="2">
    <citation type="submission" date="2001-01" db="EMBL/GenBank/DDBJ databases">
        <title>Arabidopsis thaliana chromosome 1 BAC T12O21 genomic sequence.</title>
        <authorList>
            <person name="Lin X."/>
            <person name="Kaul S."/>
            <person name="Town C.D."/>
            <person name="Benito M."/>
            <person name="Creasy T.H."/>
            <person name="Haas B.J."/>
            <person name="Wu D."/>
            <person name="Maiti R."/>
            <person name="Ronning C.M."/>
            <person name="Koo H."/>
            <person name="Fujii C.Y."/>
            <person name="Utterback T.R."/>
            <person name="Barnstead M.E."/>
            <person name="Bowman C.L."/>
            <person name="White O."/>
            <person name="Nierman W.C."/>
            <person name="Fraser C.M."/>
        </authorList>
    </citation>
    <scope>NUCLEOTIDE SEQUENCE</scope>
</reference>
<proteinExistence type="predicted"/>
<evidence type="ECO:0000256" key="1">
    <source>
        <dbReference type="SAM" id="MobiDB-lite"/>
    </source>
</evidence>
<reference evidence="5" key="5">
    <citation type="journal article" date="2017" name="Plant J.">
        <title>Araport11: a complete reannotation of the Arabidopsis thaliana reference genome.</title>
        <authorList>
            <person name="Cheng C.Y."/>
            <person name="Krishnakumar V."/>
            <person name="Chan A.P."/>
            <person name="Thibaud-Nissen F."/>
            <person name="Schobel S."/>
            <person name="Town C.D."/>
        </authorList>
    </citation>
    <scope>GENOME REANNOTATION</scope>
    <source>
        <strain evidence="5">cv. Columbia</strain>
    </source>
</reference>
<dbReference type="GeneID" id="840091"/>
<dbReference type="OMA" id="YCRRHAK"/>
<reference evidence="4" key="4">
    <citation type="submission" date="2016-05" db="EMBL/GenBank/DDBJ databases">
        <authorList>
            <person name="Krishnakumar V."/>
            <person name="Cheng C.-Y."/>
            <person name="Chan A.P."/>
            <person name="Schobel S."/>
            <person name="Kim M."/>
            <person name="Ferlanti E.S."/>
            <person name="Belyaeva I."/>
            <person name="Rosen B.D."/>
            <person name="Micklem G."/>
            <person name="Miller J.R."/>
            <person name="Vaughn M."/>
            <person name="Town C.D."/>
        </authorList>
    </citation>
    <scope>NUCLEOTIDE SEQUENCE</scope>
</reference>
<dbReference type="Proteomes" id="UP000006548">
    <property type="component" value="Chromosome 1"/>
</dbReference>
<dbReference type="SMR" id="Q9C6W7"/>
<evidence type="ECO:0000313" key="4">
    <source>
        <dbReference type="EMBL" id="AEE31425.1"/>
    </source>
</evidence>
<reference evidence="4" key="3">
    <citation type="submission" date="2011-02" db="EMBL/GenBank/DDBJ databases">
        <authorList>
            <consortium name="TAIR"/>
            <person name="Swarbreck D."/>
            <person name="Lamesch P."/>
            <person name="Wilks C."/>
            <person name="Huala E."/>
        </authorList>
    </citation>
    <scope>NUCLEOTIDE SEQUENCE</scope>
</reference>
<organism evidence="3">
    <name type="scientific">Arabidopsis thaliana</name>
    <name type="common">Mouse-ear cress</name>
    <dbReference type="NCBI Taxonomy" id="3702"/>
    <lineage>
        <taxon>Eukaryota</taxon>
        <taxon>Viridiplantae</taxon>
        <taxon>Streptophyta</taxon>
        <taxon>Embryophyta</taxon>
        <taxon>Tracheophyta</taxon>
        <taxon>Spermatophyta</taxon>
        <taxon>Magnoliopsida</taxon>
        <taxon>eudicotyledons</taxon>
        <taxon>Gunneridae</taxon>
        <taxon>Pentapetalae</taxon>
        <taxon>rosids</taxon>
        <taxon>malvids</taxon>
        <taxon>Brassicales</taxon>
        <taxon>Brassicaceae</taxon>
        <taxon>Camelineae</taxon>
        <taxon>Arabidopsis</taxon>
    </lineage>
</organism>
<dbReference type="Pfam" id="PF11690">
    <property type="entry name" value="DUF3287"/>
    <property type="match status" value="1"/>
</dbReference>
<sequence length="181" mass="20743">MSGSQVSRGTSSDSDDEPDSSSTSNRGYFGCPRRDRSPSPIRVVEDRVIRRPALPVGEPLYPWRRPPVIAASPSFTPVGRDFVPGSVKYPADLLRHLHPEEAARFRYWFRTLEGQLRAYCRRHAKLLRMMQEMELGMRRLEADPKDWERFGLGKLNPLPPFLRAYCRAKLREDEASSSRGP</sequence>
<feature type="region of interest" description="Disordered" evidence="1">
    <location>
        <begin position="1"/>
        <end position="38"/>
    </location>
</feature>
<dbReference type="HOGENOM" id="CLU_1490999_0_0_1"/>
<keyword evidence="5" id="KW-1185">Reference proteome</keyword>
<protein>
    <submittedName>
        <fullName evidence="3">Uncharacterized protein T12O21.10</fullName>
    </submittedName>
</protein>
<dbReference type="EMBL" id="CP002684">
    <property type="protein sequence ID" value="AEE31425.1"/>
    <property type="molecule type" value="Genomic_DNA"/>
</dbReference>
<evidence type="ECO:0000313" key="2">
    <source>
        <dbReference type="Araport" id="AT1G32000"/>
    </source>
</evidence>